<gene>
    <name evidence="2" type="ORF">GJV26_18460</name>
</gene>
<accession>A0A6I3XRM3</accession>
<evidence type="ECO:0000313" key="3">
    <source>
        <dbReference type="Proteomes" id="UP000431684"/>
    </source>
</evidence>
<dbReference type="AlphaFoldDB" id="A0A6I3XRM3"/>
<comment type="caution">
    <text evidence="2">The sequence shown here is derived from an EMBL/GenBank/DDBJ whole genome shotgun (WGS) entry which is preliminary data.</text>
</comment>
<reference evidence="2 3" key="1">
    <citation type="submission" date="2019-11" db="EMBL/GenBank/DDBJ databases">
        <title>Draft Genome Sequences of Six Type Strains of the Genus Massilia.</title>
        <authorList>
            <person name="Miess H."/>
            <person name="Frediansyah A."/>
            <person name="Goeker M."/>
            <person name="Gross H."/>
        </authorList>
    </citation>
    <scope>NUCLEOTIDE SEQUENCE [LARGE SCALE GENOMIC DNA]</scope>
    <source>
        <strain evidence="2 3">DSM 17513</strain>
    </source>
</reference>
<feature type="chain" id="PRO_5026229489" evidence="1">
    <location>
        <begin position="24"/>
        <end position="586"/>
    </location>
</feature>
<proteinExistence type="predicted"/>
<evidence type="ECO:0000313" key="2">
    <source>
        <dbReference type="EMBL" id="MUI14425.1"/>
    </source>
</evidence>
<keyword evidence="3" id="KW-1185">Reference proteome</keyword>
<evidence type="ECO:0000256" key="1">
    <source>
        <dbReference type="SAM" id="SignalP"/>
    </source>
</evidence>
<sequence>MIKVIRNLLHFTLLFFTLQTAHATSFVFPAGSPEILPTTVPPAWLPGGSGDDGYVTVQADVKMPAISCAALGKKGLIADVFAEKMQIVASIKTVGFRNNLDGQSLPVATFDGRSDPGGCTGFNTLPAIIIPYARLEPFSATDEGTLAIIFDVKSTTDKNSNLLSNAQMALGVAAVFTTGGAATTVAGLTAAFAKPALSKAEQKIDKSIGMIVPGQARVDLTWPSIRNGIKSITLPVYAARTKFREQPDVVISRLRNTKINANDKLFDIVLTFSYSKTLFDPRISSKDELPKGDSVAKIFVLNYPRLPGIQNFIQLLNANAPSLLQTLANAKTQPEKAAATSKAVEVLESTGLNEIDRAIVMKSFIDEAKKDVNWYGAPEVNQYFYDLTDLKAQVIRIYGSGGQYVGIADTQAGMGEKFDSWKQAVPPILADLRQALTTTEARTAALSNFNGGADIEVSFYPGPGEWVTAAPMTSGTSVPGTTGGTSTDDAAIKYPPGITKLAATGVTKAGCFAYGSDANLEAENFGGHMIVVSEKGEPWRADVKVGPKGGGKISKVTLARLTDDWKNYFKSATFGGGDCPGILSSL</sequence>
<name>A0A6I3XRM3_9BURK</name>
<dbReference type="RefSeq" id="WP_155710119.1">
    <property type="nucleotide sequence ID" value="NZ_BMWU01000036.1"/>
</dbReference>
<protein>
    <submittedName>
        <fullName evidence="2">Uncharacterized protein</fullName>
    </submittedName>
</protein>
<dbReference type="OrthoDB" id="9178366at2"/>
<keyword evidence="1" id="KW-0732">Signal</keyword>
<organism evidence="2 3">
    <name type="scientific">Pseudoduganella dura</name>
    <dbReference type="NCBI Taxonomy" id="321982"/>
    <lineage>
        <taxon>Bacteria</taxon>
        <taxon>Pseudomonadati</taxon>
        <taxon>Pseudomonadota</taxon>
        <taxon>Betaproteobacteria</taxon>
        <taxon>Burkholderiales</taxon>
        <taxon>Oxalobacteraceae</taxon>
        <taxon>Telluria group</taxon>
        <taxon>Pseudoduganella</taxon>
    </lineage>
</organism>
<feature type="signal peptide" evidence="1">
    <location>
        <begin position="1"/>
        <end position="23"/>
    </location>
</feature>
<dbReference type="EMBL" id="WNWM01000002">
    <property type="protein sequence ID" value="MUI14425.1"/>
    <property type="molecule type" value="Genomic_DNA"/>
</dbReference>
<dbReference type="Proteomes" id="UP000431684">
    <property type="component" value="Unassembled WGS sequence"/>
</dbReference>